<dbReference type="PANTHER" id="PTHR34239:SF2">
    <property type="entry name" value="TRANSPOSABLE ELEMENT P TRANSPOSASE_THAP9 CONSERVED DOMAIN-CONTAINING PROTEIN"/>
    <property type="match status" value="1"/>
</dbReference>
<feature type="region of interest" description="Disordered" evidence="1">
    <location>
        <begin position="1"/>
        <end position="59"/>
    </location>
</feature>
<evidence type="ECO:0000313" key="2">
    <source>
        <dbReference type="EMBL" id="CAH3177459.1"/>
    </source>
</evidence>
<dbReference type="EMBL" id="CALNXK010000225">
    <property type="protein sequence ID" value="CAH3177459.1"/>
    <property type="molecule type" value="Genomic_DNA"/>
</dbReference>
<protein>
    <submittedName>
        <fullName evidence="2">Uncharacterized protein</fullName>
    </submittedName>
</protein>
<feature type="region of interest" description="Disordered" evidence="1">
    <location>
        <begin position="102"/>
        <end position="147"/>
    </location>
</feature>
<comment type="caution">
    <text evidence="2">The sequence shown here is derived from an EMBL/GenBank/DDBJ whole genome shotgun (WGS) entry which is preliminary data.</text>
</comment>
<feature type="compositionally biased region" description="Acidic residues" evidence="1">
    <location>
        <begin position="104"/>
        <end position="126"/>
    </location>
</feature>
<evidence type="ECO:0000256" key="1">
    <source>
        <dbReference type="SAM" id="MobiDB-lite"/>
    </source>
</evidence>
<accession>A0ABN8RHP8</accession>
<evidence type="ECO:0000313" key="3">
    <source>
        <dbReference type="Proteomes" id="UP001159405"/>
    </source>
</evidence>
<organism evidence="2 3">
    <name type="scientific">Porites lobata</name>
    <dbReference type="NCBI Taxonomy" id="104759"/>
    <lineage>
        <taxon>Eukaryota</taxon>
        <taxon>Metazoa</taxon>
        <taxon>Cnidaria</taxon>
        <taxon>Anthozoa</taxon>
        <taxon>Hexacorallia</taxon>
        <taxon>Scleractinia</taxon>
        <taxon>Fungiina</taxon>
        <taxon>Poritidae</taxon>
        <taxon>Porites</taxon>
    </lineage>
</organism>
<feature type="compositionally biased region" description="Basic and acidic residues" evidence="1">
    <location>
        <begin position="15"/>
        <end position="32"/>
    </location>
</feature>
<sequence>MQECSPSLTPTSAVRGKEKPSKEEQGSNEVRKSAGTSASQKGGKKLPAPKDNTSKGRSNITLNAAALGSALAEALKSSFEGLRDSMNAGFSGLGALIASHSVDEVPDDGNDDGDSNGSKDDDDSLVDGEPPAKKSRLAEPGNDRNPLISKLTKTLQLTEHVGPAIDGDLASLVDKIMREKANEDKITDLKKQHETPENCTTLSETKVNQGAWNNLDESARSTDLKFPKVQKTLVKGIVIIVTEVNKLMGNSGPQNVDETVSSLKDGVLLLANANQELNYRRRELMRPQLNANYRHLRSA</sequence>
<keyword evidence="3" id="KW-1185">Reference proteome</keyword>
<name>A0ABN8RHP8_9CNID</name>
<gene>
    <name evidence="2" type="ORF">PLOB_00019278</name>
</gene>
<dbReference type="PANTHER" id="PTHR34239">
    <property type="entry name" value="APPLE DOMAIN-CONTAINING PROTEIN"/>
    <property type="match status" value="1"/>
</dbReference>
<proteinExistence type="predicted"/>
<feature type="compositionally biased region" description="Polar residues" evidence="1">
    <location>
        <begin position="1"/>
        <end position="12"/>
    </location>
</feature>
<reference evidence="2 3" key="1">
    <citation type="submission" date="2022-05" db="EMBL/GenBank/DDBJ databases">
        <authorList>
            <consortium name="Genoscope - CEA"/>
            <person name="William W."/>
        </authorList>
    </citation>
    <scope>NUCLEOTIDE SEQUENCE [LARGE SCALE GENOMIC DNA]</scope>
</reference>
<dbReference type="Proteomes" id="UP001159405">
    <property type="component" value="Unassembled WGS sequence"/>
</dbReference>